<evidence type="ECO:0000313" key="2">
    <source>
        <dbReference type="EMBL" id="UOE35797.1"/>
    </source>
</evidence>
<dbReference type="Gene3D" id="3.90.1570.30">
    <property type="match status" value="1"/>
</dbReference>
<proteinExistence type="predicted"/>
<sequence>MTSASPLVSIYQVIQQIRSNAAANPGIFQKNEAATRAALIDPILRSLGWDTTNVRMVEPERTVENKQSLDYVLKDAVGNIRAVIEAKKLGESLDKLGHVGALIGYAFSLKPQTFFITDGLNWHCYSPAHSHYQPIETLNLRDEEPVAAALQLIRWLDAALSGHGIHLPVAESTIPSPAPTADFAPKSKPVTTKQPKHSAKQEAEETAFTDVSQLHQLNLPQGQKPKQLRLPNGTVKPISTWKDILLEVCGLLLKTNTQLPIPFPDKAGKKSFLFSLTKPAKGSSALTMYKNQPLFIYTNYSAEACISNALYAAKHLPHSQQVASLAVSF</sequence>
<gene>
    <name evidence="2" type="ORF">MTP16_09155</name>
</gene>
<dbReference type="EMBL" id="CP094534">
    <property type="protein sequence ID" value="UOE35797.1"/>
    <property type="molecule type" value="Genomic_DNA"/>
</dbReference>
<dbReference type="RefSeq" id="WP_243518613.1">
    <property type="nucleotide sequence ID" value="NZ_CP094534.1"/>
</dbReference>
<accession>A0ABY4B9E3</accession>
<protein>
    <submittedName>
        <fullName evidence="2">Type I restriction enzyme HsdR N-terminal domain-containing protein</fullName>
    </submittedName>
</protein>
<feature type="region of interest" description="Disordered" evidence="1">
    <location>
        <begin position="171"/>
        <end position="206"/>
    </location>
</feature>
<reference evidence="2 3" key="1">
    <citation type="submission" date="2022-03" db="EMBL/GenBank/DDBJ databases">
        <title>Hymenobactersp. isolated from the air.</title>
        <authorList>
            <person name="Won M."/>
            <person name="Kwon S.-W."/>
        </authorList>
    </citation>
    <scope>NUCLEOTIDE SEQUENCE [LARGE SCALE GENOMIC DNA]</scope>
    <source>
        <strain evidence="2 3">KACC 22596</strain>
    </source>
</reference>
<dbReference type="Proteomes" id="UP000831390">
    <property type="component" value="Chromosome"/>
</dbReference>
<evidence type="ECO:0000256" key="1">
    <source>
        <dbReference type="SAM" id="MobiDB-lite"/>
    </source>
</evidence>
<organism evidence="2 3">
    <name type="scientific">Hymenobacter monticola</name>
    <dbReference type="NCBI Taxonomy" id="1705399"/>
    <lineage>
        <taxon>Bacteria</taxon>
        <taxon>Pseudomonadati</taxon>
        <taxon>Bacteroidota</taxon>
        <taxon>Cytophagia</taxon>
        <taxon>Cytophagales</taxon>
        <taxon>Hymenobacteraceae</taxon>
        <taxon>Hymenobacter</taxon>
    </lineage>
</organism>
<evidence type="ECO:0000313" key="3">
    <source>
        <dbReference type="Proteomes" id="UP000831390"/>
    </source>
</evidence>
<name>A0ABY4B9E3_9BACT</name>
<keyword evidence="3" id="KW-1185">Reference proteome</keyword>